<reference evidence="1 2" key="1">
    <citation type="submission" date="2013-10" db="EMBL/GenBank/DDBJ databases">
        <title>The Genome Sequence of Acinetobacter tjernbergiae CIP107465.</title>
        <authorList>
            <consortium name="The Broad Institute Genomics Platform"/>
            <consortium name="The Broad Institute Genome Sequencing Center for Infectious Disease"/>
            <person name="Cerqueira G."/>
            <person name="Feldgarden M."/>
            <person name="Courvalin P."/>
            <person name="Grillot-Courvalin C."/>
            <person name="Clermont D."/>
            <person name="Rocha E."/>
            <person name="Yoon E.-J."/>
            <person name="Nemec A."/>
            <person name="Young S.K."/>
            <person name="Zeng Q."/>
            <person name="Gargeya S."/>
            <person name="Fitzgerald M."/>
            <person name="Abouelleil A."/>
            <person name="Alvarado L."/>
            <person name="Berlin A.M."/>
            <person name="Chapman S.B."/>
            <person name="Gainer-Dewar J."/>
            <person name="Goldberg J."/>
            <person name="Gnerre S."/>
            <person name="Griggs A."/>
            <person name="Gujja S."/>
            <person name="Hansen M."/>
            <person name="Howarth C."/>
            <person name="Imamovic A."/>
            <person name="Ireland A."/>
            <person name="Larimer J."/>
            <person name="McCowan C."/>
            <person name="Murphy C."/>
            <person name="Pearson M."/>
            <person name="Poon T.W."/>
            <person name="Priest M."/>
            <person name="Roberts A."/>
            <person name="Saif S."/>
            <person name="Shea T."/>
            <person name="Sykes S."/>
            <person name="Wortman J."/>
            <person name="Nusbaum C."/>
            <person name="Birren B."/>
        </authorList>
    </citation>
    <scope>NUCLEOTIDE SEQUENCE [LARGE SCALE GENOMIC DNA]</scope>
    <source>
        <strain evidence="1 2">CIP 107465</strain>
    </source>
</reference>
<dbReference type="PATRIC" id="fig|1120928.5.peg.1211"/>
<sequence length="45" mass="5429">MDEIYFNGTPEDKYNVTNKMIVLWIIKVKSRNLYYCYSENNPAHL</sequence>
<keyword evidence="2" id="KW-1185">Reference proteome</keyword>
<dbReference type="Proteomes" id="UP000017404">
    <property type="component" value="Unassembled WGS sequence"/>
</dbReference>
<comment type="caution">
    <text evidence="1">The sequence shown here is derived from an EMBL/GenBank/DDBJ whole genome shotgun (WGS) entry which is preliminary data.</text>
</comment>
<gene>
    <name evidence="1" type="ORF">F990_01183</name>
</gene>
<proteinExistence type="predicted"/>
<dbReference type="AlphaFoldDB" id="V2V5J0"/>
<evidence type="ECO:0000313" key="1">
    <source>
        <dbReference type="EMBL" id="ESK56185.1"/>
    </source>
</evidence>
<evidence type="ECO:0000313" key="2">
    <source>
        <dbReference type="Proteomes" id="UP000017404"/>
    </source>
</evidence>
<dbReference type="EMBL" id="AYEV01000010">
    <property type="protein sequence ID" value="ESK56185.1"/>
    <property type="molecule type" value="Genomic_DNA"/>
</dbReference>
<accession>V2V5J0</accession>
<name>V2V5J0_9GAMM</name>
<organism evidence="1 2">
    <name type="scientific">Acinetobacter tjernbergiae DSM 14971 = CIP 107465</name>
    <dbReference type="NCBI Taxonomy" id="1120928"/>
    <lineage>
        <taxon>Bacteria</taxon>
        <taxon>Pseudomonadati</taxon>
        <taxon>Pseudomonadota</taxon>
        <taxon>Gammaproteobacteria</taxon>
        <taxon>Moraxellales</taxon>
        <taxon>Moraxellaceae</taxon>
        <taxon>Acinetobacter</taxon>
    </lineage>
</organism>
<protein>
    <submittedName>
        <fullName evidence="1">Uncharacterized protein</fullName>
    </submittedName>
</protein>